<dbReference type="PANTHER" id="PTHR34580">
    <property type="match status" value="1"/>
</dbReference>
<dbReference type="RefSeq" id="WP_377354498.1">
    <property type="nucleotide sequence ID" value="NZ_JBHTLQ010000055.1"/>
</dbReference>
<accession>A0ABW3T6A1</accession>
<organism evidence="3 4">
    <name type="scientific">Phenylobacterium conjunctum</name>
    <dbReference type="NCBI Taxonomy" id="1298959"/>
    <lineage>
        <taxon>Bacteria</taxon>
        <taxon>Pseudomonadati</taxon>
        <taxon>Pseudomonadota</taxon>
        <taxon>Alphaproteobacteria</taxon>
        <taxon>Caulobacterales</taxon>
        <taxon>Caulobacteraceae</taxon>
        <taxon>Phenylobacterium</taxon>
    </lineage>
</organism>
<evidence type="ECO:0000313" key="4">
    <source>
        <dbReference type="Proteomes" id="UP001597216"/>
    </source>
</evidence>
<dbReference type="PANTHER" id="PTHR34580:SF1">
    <property type="entry name" value="PROTEIN PAFC"/>
    <property type="match status" value="1"/>
</dbReference>
<proteinExistence type="predicted"/>
<comment type="caution">
    <text evidence="3">The sequence shown here is derived from an EMBL/GenBank/DDBJ whole genome shotgun (WGS) entry which is preliminary data.</text>
</comment>
<sequence length="335" mass="37146">MRHEKATRLLELARLLASSAEGLTLDEMAGSMGVGRRTAERMRDAVREAFPQMEEVDDPPTRRFRIPAGLDSIFQAPTADEFAALRAAADNFRSLGASTRAQALASLEQKVLSAVRAGVRRKLAPDMEALLEAEITSFQAGPRPFEDETVLTPIREAIMSLRRLKFKYEGGSTPGREREVTPFGLLFGRANYLVGAEGGGTEPRTWRLDRIRDIKLSPTPGTRPEGFTLQAFVTRSFGIYQDGVEEVRLRILPHGAEEALGWRFHPTQTLERQPDGSVLATFQAGGMRELAWHLFTWGDKVEILSPERLKTVMREELAVAVRAHNPPPFPGGGED</sequence>
<dbReference type="Proteomes" id="UP001597216">
    <property type="component" value="Unassembled WGS sequence"/>
</dbReference>
<dbReference type="InterPro" id="IPR057727">
    <property type="entry name" value="WCX_dom"/>
</dbReference>
<dbReference type="PROSITE" id="PS52050">
    <property type="entry name" value="WYL"/>
    <property type="match status" value="1"/>
</dbReference>
<evidence type="ECO:0000259" key="2">
    <source>
        <dbReference type="Pfam" id="PF25583"/>
    </source>
</evidence>
<feature type="domain" description="WYL" evidence="1">
    <location>
        <begin position="150"/>
        <end position="215"/>
    </location>
</feature>
<evidence type="ECO:0000313" key="3">
    <source>
        <dbReference type="EMBL" id="MFD1192396.1"/>
    </source>
</evidence>
<gene>
    <name evidence="3" type="ORF">ACFQ27_17540</name>
</gene>
<evidence type="ECO:0000259" key="1">
    <source>
        <dbReference type="Pfam" id="PF13280"/>
    </source>
</evidence>
<reference evidence="4" key="1">
    <citation type="journal article" date="2019" name="Int. J. Syst. Evol. Microbiol.">
        <title>The Global Catalogue of Microorganisms (GCM) 10K type strain sequencing project: providing services to taxonomists for standard genome sequencing and annotation.</title>
        <authorList>
            <consortium name="The Broad Institute Genomics Platform"/>
            <consortium name="The Broad Institute Genome Sequencing Center for Infectious Disease"/>
            <person name="Wu L."/>
            <person name="Ma J."/>
        </authorList>
    </citation>
    <scope>NUCLEOTIDE SEQUENCE [LARGE SCALE GENOMIC DNA]</scope>
    <source>
        <strain evidence="4">CCUG 55074</strain>
    </source>
</reference>
<dbReference type="InterPro" id="IPR051534">
    <property type="entry name" value="CBASS_pafABC_assoc_protein"/>
</dbReference>
<dbReference type="EMBL" id="JBHTLQ010000055">
    <property type="protein sequence ID" value="MFD1192396.1"/>
    <property type="molecule type" value="Genomic_DNA"/>
</dbReference>
<feature type="domain" description="WCX" evidence="2">
    <location>
        <begin position="245"/>
        <end position="318"/>
    </location>
</feature>
<dbReference type="Pfam" id="PF13280">
    <property type="entry name" value="WYL"/>
    <property type="match status" value="1"/>
</dbReference>
<protein>
    <submittedName>
        <fullName evidence="3">Helix-turn-helix transcriptional regulator</fullName>
    </submittedName>
</protein>
<dbReference type="Pfam" id="PF25583">
    <property type="entry name" value="WCX"/>
    <property type="match status" value="1"/>
</dbReference>
<keyword evidence="4" id="KW-1185">Reference proteome</keyword>
<name>A0ABW3T6A1_9CAUL</name>
<dbReference type="InterPro" id="IPR026881">
    <property type="entry name" value="WYL_dom"/>
</dbReference>